<dbReference type="VEuPathDB" id="FungiDB:CPAG_04581"/>
<reference evidence="1 2" key="1">
    <citation type="submission" date="2007-06" db="EMBL/GenBank/DDBJ databases">
        <title>The Genome Sequence of Coccidioides posadasii RMSCC_3488.</title>
        <authorList>
            <consortium name="Coccidioides Genome Resources Consortium"/>
            <consortium name="The Broad Institute Genome Sequencing Platform"/>
            <person name="Henn M.R."/>
            <person name="Sykes S."/>
            <person name="Young S."/>
            <person name="Jaffe D."/>
            <person name="Berlin A."/>
            <person name="Alvarez P."/>
            <person name="Butler J."/>
            <person name="Gnerre S."/>
            <person name="Grabherr M."/>
            <person name="Mauceli E."/>
            <person name="Brockman W."/>
            <person name="Kodira C."/>
            <person name="Alvarado L."/>
            <person name="Zeng Q."/>
            <person name="Crawford M."/>
            <person name="Antoine C."/>
            <person name="Devon K."/>
            <person name="Galgiani J."/>
            <person name="Orsborn K."/>
            <person name="Lewis M.L."/>
            <person name="Nusbaum C."/>
            <person name="Galagan J."/>
            <person name="Birren B."/>
        </authorList>
    </citation>
    <scope>NUCLEOTIDE SEQUENCE [LARGE SCALE GENOMIC DNA]</scope>
    <source>
        <strain evidence="1 2">RMSCC 3488</strain>
    </source>
</reference>
<reference evidence="2" key="2">
    <citation type="journal article" date="2009" name="Genome Res.">
        <title>Comparative genomic analyses of the human fungal pathogens Coccidioides and their relatives.</title>
        <authorList>
            <person name="Sharpton T.J."/>
            <person name="Stajich J.E."/>
            <person name="Rounsley S.D."/>
            <person name="Gardner M.J."/>
            <person name="Wortman J.R."/>
            <person name="Jordar V.S."/>
            <person name="Maiti R."/>
            <person name="Kodira C.D."/>
            <person name="Neafsey D.E."/>
            <person name="Zeng Q."/>
            <person name="Hung C.-Y."/>
            <person name="McMahan C."/>
            <person name="Muszewska A."/>
            <person name="Grynberg M."/>
            <person name="Mandel M.A."/>
            <person name="Kellner E.M."/>
            <person name="Barker B.M."/>
            <person name="Galgiani J.N."/>
            <person name="Orbach M.J."/>
            <person name="Kirkland T.N."/>
            <person name="Cole G.T."/>
            <person name="Henn M.R."/>
            <person name="Birren B.W."/>
            <person name="Taylor J.W."/>
        </authorList>
    </citation>
    <scope>NUCLEOTIDE SEQUENCE [LARGE SCALE GENOMIC DNA]</scope>
    <source>
        <strain evidence="2">RMSCC 3488</strain>
    </source>
</reference>
<gene>
    <name evidence="1" type="ORF">CPAG_04581</name>
</gene>
<dbReference type="Proteomes" id="UP000054567">
    <property type="component" value="Unassembled WGS sequence"/>
</dbReference>
<accession>A0A0J6FFZ6</accession>
<proteinExistence type="predicted"/>
<dbReference type="EMBL" id="DS268110">
    <property type="protein sequence ID" value="KMM68250.1"/>
    <property type="molecule type" value="Genomic_DNA"/>
</dbReference>
<reference evidence="2" key="3">
    <citation type="journal article" date="2010" name="Genome Res.">
        <title>Population genomic sequencing of Coccidioides fungi reveals recent hybridization and transposon control.</title>
        <authorList>
            <person name="Neafsey D.E."/>
            <person name="Barker B.M."/>
            <person name="Sharpton T.J."/>
            <person name="Stajich J.E."/>
            <person name="Park D.J."/>
            <person name="Whiston E."/>
            <person name="Hung C.-Y."/>
            <person name="McMahan C."/>
            <person name="White J."/>
            <person name="Sykes S."/>
            <person name="Heiman D."/>
            <person name="Young S."/>
            <person name="Zeng Q."/>
            <person name="Abouelleil A."/>
            <person name="Aftuck L."/>
            <person name="Bessette D."/>
            <person name="Brown A."/>
            <person name="FitzGerald M."/>
            <person name="Lui A."/>
            <person name="Macdonald J.P."/>
            <person name="Priest M."/>
            <person name="Orbach M.J."/>
            <person name="Galgiani J.N."/>
            <person name="Kirkland T.N."/>
            <person name="Cole G.T."/>
            <person name="Birren B.W."/>
            <person name="Henn M.R."/>
            <person name="Taylor J.W."/>
            <person name="Rounsley S.D."/>
        </authorList>
    </citation>
    <scope>NUCLEOTIDE SEQUENCE [LARGE SCALE GENOMIC DNA]</scope>
    <source>
        <strain evidence="2">RMSCC 3488</strain>
    </source>
</reference>
<organism evidence="1 2">
    <name type="scientific">Coccidioides posadasii RMSCC 3488</name>
    <dbReference type="NCBI Taxonomy" id="454284"/>
    <lineage>
        <taxon>Eukaryota</taxon>
        <taxon>Fungi</taxon>
        <taxon>Dikarya</taxon>
        <taxon>Ascomycota</taxon>
        <taxon>Pezizomycotina</taxon>
        <taxon>Eurotiomycetes</taxon>
        <taxon>Eurotiomycetidae</taxon>
        <taxon>Onygenales</taxon>
        <taxon>Onygenaceae</taxon>
        <taxon>Coccidioides</taxon>
    </lineage>
</organism>
<protein>
    <submittedName>
        <fullName evidence="1">Uncharacterized protein</fullName>
    </submittedName>
</protein>
<evidence type="ECO:0000313" key="2">
    <source>
        <dbReference type="Proteomes" id="UP000054567"/>
    </source>
</evidence>
<dbReference type="AlphaFoldDB" id="A0A0J6FFZ6"/>
<name>A0A0J6FFZ6_COCPO</name>
<evidence type="ECO:0000313" key="1">
    <source>
        <dbReference type="EMBL" id="KMM68250.1"/>
    </source>
</evidence>
<sequence length="232" mass="25897">MSRGQGGVEGGLSTQRQPSITAKPWCNYRTLAAASVHPPLACLGMVGLRSRRAKWAKISGVAWLSRMRNGAIVGDLRVTTSERSHPLKKVPYRTVWTEELSQQLLRPARHFFPVCTHFQGRLLVDLKPKADQPTWVIILDVKTLADQIALMAHQPGVITSLSWKTNFSPVLNPQGGCNEDNRSQRGDKHLLAGWYWHCGLSGFVARLKGGLRVFLDHSFSVHCIRPLSFIEI</sequence>